<sequence length="236" mass="24839">MNTASADPAGTVPPQPAAPLLTVLSDALDEARFVAEAVPTTDDALTVTVYSSKAPWKETTPESANDWLDRNEIAATASLNDGDYVVITLSTAEAVSRFIAVALGPWLRVHTTAAQLADALEAHGLPHEVAVSAHVIELILPDEGLSSTVQLAALLGAPRLADGLNLRRARGMHRLAERIQWLLTGVAGSDVDVIAEPGCAHAEDRLTIGSTVDQARLLTRRITDAPNGAVSVTQHN</sequence>
<dbReference type="SUPFAM" id="SSF51658">
    <property type="entry name" value="Xylose isomerase-like"/>
    <property type="match status" value="1"/>
</dbReference>
<dbReference type="InterPro" id="IPR036237">
    <property type="entry name" value="Xyl_isomerase-like_sf"/>
</dbReference>
<evidence type="ECO:0000313" key="1">
    <source>
        <dbReference type="EMBL" id="MFF9885745.1"/>
    </source>
</evidence>
<dbReference type="EMBL" id="JBICBM010000015">
    <property type="protein sequence ID" value="MFF9885745.1"/>
    <property type="molecule type" value="Genomic_DNA"/>
</dbReference>
<comment type="caution">
    <text evidence="1">The sequence shown here is derived from an EMBL/GenBank/DDBJ whole genome shotgun (WGS) entry which is preliminary data.</text>
</comment>
<gene>
    <name evidence="1" type="ORF">ACF1HC_29745</name>
</gene>
<dbReference type="RefSeq" id="WP_030785897.1">
    <property type="nucleotide sequence ID" value="NZ_JBFACJ010000024.1"/>
</dbReference>
<dbReference type="Proteomes" id="UP001603418">
    <property type="component" value="Unassembled WGS sequence"/>
</dbReference>
<proteinExistence type="predicted"/>
<protein>
    <submittedName>
        <fullName evidence="1">Uncharacterized protein</fullName>
    </submittedName>
</protein>
<name>A0ABW6Z3M9_9ACTN</name>
<organism evidence="1 2">
    <name type="scientific">Streptomyces eurythermus</name>
    <dbReference type="NCBI Taxonomy" id="42237"/>
    <lineage>
        <taxon>Bacteria</taxon>
        <taxon>Bacillati</taxon>
        <taxon>Actinomycetota</taxon>
        <taxon>Actinomycetes</taxon>
        <taxon>Kitasatosporales</taxon>
        <taxon>Streptomycetaceae</taxon>
        <taxon>Streptomyces</taxon>
    </lineage>
</organism>
<keyword evidence="2" id="KW-1185">Reference proteome</keyword>
<evidence type="ECO:0000313" key="2">
    <source>
        <dbReference type="Proteomes" id="UP001603418"/>
    </source>
</evidence>
<reference evidence="1 2" key="1">
    <citation type="submission" date="2024-10" db="EMBL/GenBank/DDBJ databases">
        <title>The Natural Products Discovery Center: Release of the First 8490 Sequenced Strains for Exploring Actinobacteria Biosynthetic Diversity.</title>
        <authorList>
            <person name="Kalkreuter E."/>
            <person name="Kautsar S.A."/>
            <person name="Yang D."/>
            <person name="Bader C.D."/>
            <person name="Teijaro C.N."/>
            <person name="Fluegel L."/>
            <person name="Davis C.M."/>
            <person name="Simpson J.R."/>
            <person name="Lauterbach L."/>
            <person name="Steele A.D."/>
            <person name="Gui C."/>
            <person name="Meng S."/>
            <person name="Li G."/>
            <person name="Viehrig K."/>
            <person name="Ye F."/>
            <person name="Su P."/>
            <person name="Kiefer A.F."/>
            <person name="Nichols A."/>
            <person name="Cepeda A.J."/>
            <person name="Yan W."/>
            <person name="Fan B."/>
            <person name="Jiang Y."/>
            <person name="Adhikari A."/>
            <person name="Zheng C.-J."/>
            <person name="Schuster L."/>
            <person name="Cowan T.M."/>
            <person name="Smanski M.J."/>
            <person name="Chevrette M.G."/>
            <person name="De Carvalho L.P.S."/>
            <person name="Shen B."/>
        </authorList>
    </citation>
    <scope>NUCLEOTIDE SEQUENCE [LARGE SCALE GENOMIC DNA]</scope>
    <source>
        <strain evidence="1 2">NPDC013366</strain>
    </source>
</reference>
<accession>A0ABW6Z3M9</accession>